<proteinExistence type="predicted"/>
<feature type="compositionally biased region" description="Basic residues" evidence="1">
    <location>
        <begin position="26"/>
        <end position="35"/>
    </location>
</feature>
<comment type="caution">
    <text evidence="2">The sequence shown here is derived from an EMBL/GenBank/DDBJ whole genome shotgun (WGS) entry which is preliminary data.</text>
</comment>
<feature type="region of interest" description="Disordered" evidence="1">
    <location>
        <begin position="1"/>
        <end position="36"/>
    </location>
</feature>
<name>A0A5B7E6A4_PORTR</name>
<protein>
    <submittedName>
        <fullName evidence="2">Uncharacterized protein</fullName>
    </submittedName>
</protein>
<dbReference type="AlphaFoldDB" id="A0A5B7E6A4"/>
<evidence type="ECO:0000256" key="1">
    <source>
        <dbReference type="SAM" id="MobiDB-lite"/>
    </source>
</evidence>
<organism evidence="2 3">
    <name type="scientific">Portunus trituberculatus</name>
    <name type="common">Swimming crab</name>
    <name type="synonym">Neptunus trituberculatus</name>
    <dbReference type="NCBI Taxonomy" id="210409"/>
    <lineage>
        <taxon>Eukaryota</taxon>
        <taxon>Metazoa</taxon>
        <taxon>Ecdysozoa</taxon>
        <taxon>Arthropoda</taxon>
        <taxon>Crustacea</taxon>
        <taxon>Multicrustacea</taxon>
        <taxon>Malacostraca</taxon>
        <taxon>Eumalacostraca</taxon>
        <taxon>Eucarida</taxon>
        <taxon>Decapoda</taxon>
        <taxon>Pleocyemata</taxon>
        <taxon>Brachyura</taxon>
        <taxon>Eubrachyura</taxon>
        <taxon>Portunoidea</taxon>
        <taxon>Portunidae</taxon>
        <taxon>Portuninae</taxon>
        <taxon>Portunus</taxon>
    </lineage>
</organism>
<reference evidence="2 3" key="1">
    <citation type="submission" date="2019-05" db="EMBL/GenBank/DDBJ databases">
        <title>Another draft genome of Portunus trituberculatus and its Hox gene families provides insights of decapod evolution.</title>
        <authorList>
            <person name="Jeong J.-H."/>
            <person name="Song I."/>
            <person name="Kim S."/>
            <person name="Choi T."/>
            <person name="Kim D."/>
            <person name="Ryu S."/>
            <person name="Kim W."/>
        </authorList>
    </citation>
    <scope>NUCLEOTIDE SEQUENCE [LARGE SCALE GENOMIC DNA]</scope>
    <source>
        <tissue evidence="2">Muscle</tissue>
    </source>
</reference>
<gene>
    <name evidence="2" type="ORF">E2C01_021932</name>
</gene>
<accession>A0A5B7E6A4</accession>
<dbReference type="Proteomes" id="UP000324222">
    <property type="component" value="Unassembled WGS sequence"/>
</dbReference>
<keyword evidence="3" id="KW-1185">Reference proteome</keyword>
<sequence length="81" mass="9510">MPTKEEHQEGTTQNPQERKQPSYSRLHVKSSIRTKKSQDVMDRVLRTGIRMDEYRNHRGISNASASHHFTPLTLWIHSQNL</sequence>
<dbReference type="EMBL" id="VSRR010001955">
    <property type="protein sequence ID" value="MPC28723.1"/>
    <property type="molecule type" value="Genomic_DNA"/>
</dbReference>
<evidence type="ECO:0000313" key="2">
    <source>
        <dbReference type="EMBL" id="MPC28723.1"/>
    </source>
</evidence>
<evidence type="ECO:0000313" key="3">
    <source>
        <dbReference type="Proteomes" id="UP000324222"/>
    </source>
</evidence>